<evidence type="ECO:0000313" key="3">
    <source>
        <dbReference type="Proteomes" id="UP001152300"/>
    </source>
</evidence>
<gene>
    <name evidence="2" type="ORF">OCU04_012843</name>
</gene>
<feature type="region of interest" description="Disordered" evidence="1">
    <location>
        <begin position="445"/>
        <end position="467"/>
    </location>
</feature>
<name>A0A9X0DDD5_9HELO</name>
<evidence type="ECO:0000256" key="1">
    <source>
        <dbReference type="SAM" id="MobiDB-lite"/>
    </source>
</evidence>
<feature type="region of interest" description="Disordered" evidence="1">
    <location>
        <begin position="400"/>
        <end position="423"/>
    </location>
</feature>
<dbReference type="Proteomes" id="UP001152300">
    <property type="component" value="Unassembled WGS sequence"/>
</dbReference>
<reference evidence="2" key="1">
    <citation type="submission" date="2022-11" db="EMBL/GenBank/DDBJ databases">
        <title>Genome Resource of Sclerotinia nivalis Strain SnTB1, a Plant Pathogen Isolated from American Ginseng.</title>
        <authorList>
            <person name="Fan S."/>
        </authorList>
    </citation>
    <scope>NUCLEOTIDE SEQUENCE</scope>
    <source>
        <strain evidence="2">SnTB1</strain>
    </source>
</reference>
<proteinExistence type="predicted"/>
<keyword evidence="3" id="KW-1185">Reference proteome</keyword>
<sequence length="467" mass="53753">MTNDTYLTDDYVANLLAQDAKASSIKYSSMGLEAYAKESKPPPNKPKPNTRFLRNIIRDTDNHNSALLAKEAAEAKARLEGLSNGGRGRKVESKVAPGDIRRRQLGDIKAILGGPVKRKREDSEREDDGKRDSLRSRERTGVENTKIRKLRDGEDSDRRSRRKDIDISAELIGHRRRESRRTEGGGEDEELNGDKRRSKDRRRRYHDDDSGEEGNKSRRREHRRRSTSEDGERTKDDRRRYRERSRSPREHRSKDSSYRERDRLPHRNRKRSLSPTSPTSEDEERSSHQPHKYSSSRTKQHPDREPEQSSDSDPLDSIIGPRPAHEKQPLRIRGRGATSLGSTSIMDSRFHADYDPKSDVQLEDTLQGEGEDWDQALEALRDRQKWKLQGANRLRDAGFSEEEVRKWERGGEKKEEDVRWRGKGEGREWDRGKVVRGDGEVGFETGWGVGKIGEGNSNKGVDFGRLK</sequence>
<protein>
    <recommendedName>
        <fullName evidence="4">Pre-mRNA-splicing factor 38B</fullName>
    </recommendedName>
</protein>
<dbReference type="PANTHER" id="PTHR40132:SF1">
    <property type="entry name" value="PRE-MRNA-SPLICING FACTOR 38B"/>
    <property type="match status" value="1"/>
</dbReference>
<feature type="compositionally biased region" description="Basic and acidic residues" evidence="1">
    <location>
        <begin position="150"/>
        <end position="166"/>
    </location>
</feature>
<evidence type="ECO:0000313" key="2">
    <source>
        <dbReference type="EMBL" id="KAJ8058669.1"/>
    </source>
</evidence>
<accession>A0A9X0DDD5</accession>
<dbReference type="PANTHER" id="PTHR40132">
    <property type="entry name" value="PRE-MRNA-SPLICING FACTOR 38B"/>
    <property type="match status" value="1"/>
</dbReference>
<feature type="compositionally biased region" description="Basic and acidic residues" evidence="1">
    <location>
        <begin position="205"/>
        <end position="216"/>
    </location>
</feature>
<feature type="compositionally biased region" description="Basic and acidic residues" evidence="1">
    <location>
        <begin position="119"/>
        <end position="141"/>
    </location>
</feature>
<comment type="caution">
    <text evidence="2">The sequence shown here is derived from an EMBL/GenBank/DDBJ whole genome shotgun (WGS) entry which is preliminary data.</text>
</comment>
<feature type="compositionally biased region" description="Basic and acidic residues" evidence="1">
    <location>
        <begin position="226"/>
        <end position="265"/>
    </location>
</feature>
<dbReference type="EMBL" id="JAPEIS010000016">
    <property type="protein sequence ID" value="KAJ8058669.1"/>
    <property type="molecule type" value="Genomic_DNA"/>
</dbReference>
<evidence type="ECO:0008006" key="4">
    <source>
        <dbReference type="Google" id="ProtNLM"/>
    </source>
</evidence>
<feature type="region of interest" description="Disordered" evidence="1">
    <location>
        <begin position="106"/>
        <end position="356"/>
    </location>
</feature>
<organism evidence="2 3">
    <name type="scientific">Sclerotinia nivalis</name>
    <dbReference type="NCBI Taxonomy" id="352851"/>
    <lineage>
        <taxon>Eukaryota</taxon>
        <taxon>Fungi</taxon>
        <taxon>Dikarya</taxon>
        <taxon>Ascomycota</taxon>
        <taxon>Pezizomycotina</taxon>
        <taxon>Leotiomycetes</taxon>
        <taxon>Helotiales</taxon>
        <taxon>Sclerotiniaceae</taxon>
        <taxon>Sclerotinia</taxon>
    </lineage>
</organism>
<dbReference type="AlphaFoldDB" id="A0A9X0DDD5"/>
<dbReference type="OrthoDB" id="2431475at2759"/>